<feature type="compositionally biased region" description="Low complexity" evidence="1">
    <location>
        <begin position="239"/>
        <end position="250"/>
    </location>
</feature>
<evidence type="ECO:0000313" key="4">
    <source>
        <dbReference type="Proteomes" id="UP001151699"/>
    </source>
</evidence>
<feature type="compositionally biased region" description="Pro residues" evidence="1">
    <location>
        <begin position="134"/>
        <end position="174"/>
    </location>
</feature>
<feature type="compositionally biased region" description="Basic and acidic residues" evidence="1">
    <location>
        <begin position="186"/>
        <end position="198"/>
    </location>
</feature>
<feature type="compositionally biased region" description="Acidic residues" evidence="1">
    <location>
        <begin position="199"/>
        <end position="212"/>
    </location>
</feature>
<sequence length="425" mass="45361">MKLAVSCLAFWMLISTESVLCASLKEAEKSIVKRNADLLQIPSVFRGGLDTAMDMLGRFGSGLSGSSMGNTDTMGFDDETVSGGASQSRKKRSPKPCGRNATNSATGRNNGPNRRSTGNPDVETLARRKRSPQSNPPNGPPPSGFPPNGPPPNGPPPNGPPPNGFPPNGPPPNCTRPDGGLQNRALPEDNQRTRRDAQDDGDDGDYDDDYDYSPESGNSGTTQARRKRSPKPCGRNLTASAARNVRSASNPDFVTFTRRKRSAQTSSSPTNRPPNGSPPNGPPPNGPPPNGPPPNFNGNIQNTAKTEESQTAVRSKRSAKPCNGPPNGNIGSATNSFPSQSLPQQTQPPPNNGVNIADLQRDQNQRTRRAVDDPDRVIPSSSVDDKNLFDRIMEVAKEIASRIKNWTESMDNQNTAGAATRMPPK</sequence>
<proteinExistence type="predicted"/>
<accession>A0A9Q0MK42</accession>
<keyword evidence="4" id="KW-1185">Reference proteome</keyword>
<evidence type="ECO:0000313" key="3">
    <source>
        <dbReference type="EMBL" id="KAJ6632895.1"/>
    </source>
</evidence>
<name>A0A9Q0MK42_9DIPT</name>
<feature type="region of interest" description="Disordered" evidence="1">
    <location>
        <begin position="70"/>
        <end position="383"/>
    </location>
</feature>
<feature type="chain" id="PRO_5040426740" evidence="2">
    <location>
        <begin position="22"/>
        <end position="425"/>
    </location>
</feature>
<feature type="compositionally biased region" description="Low complexity" evidence="1">
    <location>
        <begin position="336"/>
        <end position="345"/>
    </location>
</feature>
<keyword evidence="2" id="KW-0732">Signal</keyword>
<reference evidence="3" key="1">
    <citation type="submission" date="2022-07" db="EMBL/GenBank/DDBJ databases">
        <authorList>
            <person name="Trinca V."/>
            <person name="Uliana J.V.C."/>
            <person name="Torres T.T."/>
            <person name="Ward R.J."/>
            <person name="Monesi N."/>
        </authorList>
    </citation>
    <scope>NUCLEOTIDE SEQUENCE</scope>
    <source>
        <strain evidence="3">HSMRA1968</strain>
        <tissue evidence="3">Whole embryos</tissue>
    </source>
</reference>
<dbReference type="EMBL" id="WJQU01002412">
    <property type="protein sequence ID" value="KAJ6632895.1"/>
    <property type="molecule type" value="Genomic_DNA"/>
</dbReference>
<evidence type="ECO:0000256" key="2">
    <source>
        <dbReference type="SAM" id="SignalP"/>
    </source>
</evidence>
<gene>
    <name evidence="3" type="ORF">Bhyg_17061</name>
</gene>
<feature type="compositionally biased region" description="Pro residues" evidence="1">
    <location>
        <begin position="271"/>
        <end position="295"/>
    </location>
</feature>
<feature type="compositionally biased region" description="Polar residues" evidence="1">
    <location>
        <begin position="300"/>
        <end position="313"/>
    </location>
</feature>
<evidence type="ECO:0000256" key="1">
    <source>
        <dbReference type="SAM" id="MobiDB-lite"/>
    </source>
</evidence>
<dbReference type="Proteomes" id="UP001151699">
    <property type="component" value="Unassembled WGS sequence"/>
</dbReference>
<feature type="compositionally biased region" description="Basic and acidic residues" evidence="1">
    <location>
        <begin position="359"/>
        <end position="376"/>
    </location>
</feature>
<dbReference type="OrthoDB" id="7788871at2759"/>
<organism evidence="3 4">
    <name type="scientific">Pseudolycoriella hygida</name>
    <dbReference type="NCBI Taxonomy" id="35572"/>
    <lineage>
        <taxon>Eukaryota</taxon>
        <taxon>Metazoa</taxon>
        <taxon>Ecdysozoa</taxon>
        <taxon>Arthropoda</taxon>
        <taxon>Hexapoda</taxon>
        <taxon>Insecta</taxon>
        <taxon>Pterygota</taxon>
        <taxon>Neoptera</taxon>
        <taxon>Endopterygota</taxon>
        <taxon>Diptera</taxon>
        <taxon>Nematocera</taxon>
        <taxon>Sciaroidea</taxon>
        <taxon>Sciaridae</taxon>
        <taxon>Pseudolycoriella</taxon>
    </lineage>
</organism>
<dbReference type="AlphaFoldDB" id="A0A9Q0MK42"/>
<feature type="signal peptide" evidence="2">
    <location>
        <begin position="1"/>
        <end position="21"/>
    </location>
</feature>
<feature type="compositionally biased region" description="Polar residues" evidence="1">
    <location>
        <begin position="100"/>
        <end position="119"/>
    </location>
</feature>
<protein>
    <submittedName>
        <fullName evidence="3">Uncharacterized protein</fullName>
    </submittedName>
</protein>
<comment type="caution">
    <text evidence="3">The sequence shown here is derived from an EMBL/GenBank/DDBJ whole genome shotgun (WGS) entry which is preliminary data.</text>
</comment>